<evidence type="ECO:0000313" key="3">
    <source>
        <dbReference type="Proteomes" id="UP000002586"/>
    </source>
</evidence>
<proteinExistence type="predicted"/>
<keyword evidence="1" id="KW-0812">Transmembrane</keyword>
<name>A0L7J3_MAGMM</name>
<protein>
    <submittedName>
        <fullName evidence="2">Uncharacterized protein</fullName>
    </submittedName>
</protein>
<dbReference type="HOGENOM" id="CLU_2554230_0_0_5"/>
<dbReference type="STRING" id="156889.Mmc1_1425"/>
<dbReference type="KEGG" id="mgm:Mmc1_1425"/>
<dbReference type="AlphaFoldDB" id="A0L7J3"/>
<sequence>MTYGQLMAAFCLAKRKLGQPFVFSQSSILYVPVKGLVKLCCVVVWGALASTLSLFGMIVGWVNTGQIEWAVWPKSLRLTPLR</sequence>
<keyword evidence="1" id="KW-1133">Transmembrane helix</keyword>
<evidence type="ECO:0000256" key="1">
    <source>
        <dbReference type="SAM" id="Phobius"/>
    </source>
</evidence>
<reference evidence="2 3" key="2">
    <citation type="journal article" date="2012" name="Int. J. Syst. Evol. Microbiol.">
        <title>Magnetococcus marinus gen. nov., sp. nov., a marine, magnetotactic bacterium that represents a novel lineage (Magnetococcaceae fam. nov.; Magnetococcales ord. nov.) at the base of the Alphaproteobacteria.</title>
        <authorList>
            <person name="Bazylinski D.A."/>
            <person name="Williams T.J."/>
            <person name="Lefevre C.T."/>
            <person name="Berg R.J."/>
            <person name="Zhang C.L."/>
            <person name="Bowser S.S."/>
            <person name="Dean A.J."/>
            <person name="Beveridge T.J."/>
        </authorList>
    </citation>
    <scope>NUCLEOTIDE SEQUENCE [LARGE SCALE GENOMIC DNA]</scope>
    <source>
        <strain evidence="3">ATCC BAA-1437 / JCM 17883 / MC-1</strain>
    </source>
</reference>
<evidence type="ECO:0000313" key="2">
    <source>
        <dbReference type="EMBL" id="ABK43936.1"/>
    </source>
</evidence>
<keyword evidence="3" id="KW-1185">Reference proteome</keyword>
<accession>A0L7J3</accession>
<organism evidence="2 3">
    <name type="scientific">Magnetococcus marinus (strain ATCC BAA-1437 / JCM 17883 / MC-1)</name>
    <dbReference type="NCBI Taxonomy" id="156889"/>
    <lineage>
        <taxon>Bacteria</taxon>
        <taxon>Pseudomonadati</taxon>
        <taxon>Pseudomonadota</taxon>
        <taxon>Magnetococcia</taxon>
        <taxon>Magnetococcales</taxon>
        <taxon>Magnetococcaceae</taxon>
        <taxon>Magnetococcus</taxon>
    </lineage>
</organism>
<feature type="transmembrane region" description="Helical" evidence="1">
    <location>
        <begin position="42"/>
        <end position="62"/>
    </location>
</feature>
<keyword evidence="1" id="KW-0472">Membrane</keyword>
<gene>
    <name evidence="2" type="ordered locus">Mmc1_1425</name>
</gene>
<dbReference type="EMBL" id="CP000471">
    <property type="protein sequence ID" value="ABK43936.1"/>
    <property type="molecule type" value="Genomic_DNA"/>
</dbReference>
<reference evidence="3" key="1">
    <citation type="journal article" date="2009" name="Appl. Environ. Microbiol.">
        <title>Complete genome sequence of the chemolithoautotrophic marine magnetotactic coccus strain MC-1.</title>
        <authorList>
            <person name="Schubbe S."/>
            <person name="Williams T.J."/>
            <person name="Xie G."/>
            <person name="Kiss H.E."/>
            <person name="Brettin T.S."/>
            <person name="Martinez D."/>
            <person name="Ross C.A."/>
            <person name="Schuler D."/>
            <person name="Cox B.L."/>
            <person name="Nealson K.H."/>
            <person name="Bazylinski D.A."/>
        </authorList>
    </citation>
    <scope>NUCLEOTIDE SEQUENCE [LARGE SCALE GENOMIC DNA]</scope>
    <source>
        <strain evidence="3">ATCC BAA-1437 / JCM 17883 / MC-1</strain>
    </source>
</reference>
<dbReference type="Proteomes" id="UP000002586">
    <property type="component" value="Chromosome"/>
</dbReference>